<dbReference type="Gene3D" id="3.30.559.10">
    <property type="entry name" value="Chloramphenicol acetyltransferase-like domain"/>
    <property type="match status" value="1"/>
</dbReference>
<evidence type="ECO:0000256" key="4">
    <source>
        <dbReference type="ARBA" id="ARBA00022737"/>
    </source>
</evidence>
<dbReference type="InterPro" id="IPR020806">
    <property type="entry name" value="PKS_PP-bd"/>
</dbReference>
<dbReference type="GO" id="GO:0008610">
    <property type="term" value="P:lipid biosynthetic process"/>
    <property type="evidence" value="ECO:0007669"/>
    <property type="project" value="UniProtKB-ARBA"/>
</dbReference>
<dbReference type="InterPro" id="IPR013217">
    <property type="entry name" value="Methyltransf_12"/>
</dbReference>
<dbReference type="InterPro" id="IPR009081">
    <property type="entry name" value="PP-bd_ACP"/>
</dbReference>
<dbReference type="Gene3D" id="3.30.300.30">
    <property type="match status" value="2"/>
</dbReference>
<dbReference type="GO" id="GO:0031177">
    <property type="term" value="F:phosphopantetheine binding"/>
    <property type="evidence" value="ECO:0007669"/>
    <property type="project" value="InterPro"/>
</dbReference>
<dbReference type="InterPro" id="IPR045851">
    <property type="entry name" value="AMP-bd_C_sf"/>
</dbReference>
<dbReference type="InterPro" id="IPR006162">
    <property type="entry name" value="Ppantetheine_attach_site"/>
</dbReference>
<evidence type="ECO:0000256" key="3">
    <source>
        <dbReference type="ARBA" id="ARBA00022553"/>
    </source>
</evidence>
<dbReference type="InterPro" id="IPR036736">
    <property type="entry name" value="ACP-like_sf"/>
</dbReference>
<keyword evidence="4" id="KW-0677">Repeat</keyword>
<evidence type="ECO:0000313" key="6">
    <source>
        <dbReference type="EMBL" id="GEM40950.1"/>
    </source>
</evidence>
<dbReference type="InterPro" id="IPR001242">
    <property type="entry name" value="Condensation_dom"/>
</dbReference>
<dbReference type="GO" id="GO:0003824">
    <property type="term" value="F:catalytic activity"/>
    <property type="evidence" value="ECO:0007669"/>
    <property type="project" value="InterPro"/>
</dbReference>
<protein>
    <recommendedName>
        <fullName evidence="5">Carrier domain-containing protein</fullName>
    </recommendedName>
</protein>
<dbReference type="Gene3D" id="3.40.50.1820">
    <property type="entry name" value="alpha/beta hydrolase"/>
    <property type="match status" value="1"/>
</dbReference>
<dbReference type="InterPro" id="IPR029063">
    <property type="entry name" value="SAM-dependent_MTases_sf"/>
</dbReference>
<dbReference type="InterPro" id="IPR000873">
    <property type="entry name" value="AMP-dep_synth/lig_dom"/>
</dbReference>
<dbReference type="InterPro" id="IPR029058">
    <property type="entry name" value="AB_hydrolase_fold"/>
</dbReference>
<comment type="cofactor">
    <cofactor evidence="1">
        <name>pantetheine 4'-phosphate</name>
        <dbReference type="ChEBI" id="CHEBI:47942"/>
    </cofactor>
</comment>
<evidence type="ECO:0000256" key="2">
    <source>
        <dbReference type="ARBA" id="ARBA00022450"/>
    </source>
</evidence>
<dbReference type="Gene3D" id="3.30.559.30">
    <property type="entry name" value="Nonribosomal peptide synthetase, condensation domain"/>
    <property type="match status" value="1"/>
</dbReference>
<dbReference type="GO" id="GO:0043041">
    <property type="term" value="P:amino acid activation for nonribosomal peptide biosynthetic process"/>
    <property type="evidence" value="ECO:0007669"/>
    <property type="project" value="TreeGrafter"/>
</dbReference>
<dbReference type="PROSITE" id="PS50075">
    <property type="entry name" value="CARRIER"/>
    <property type="match status" value="1"/>
</dbReference>
<dbReference type="SUPFAM" id="SSF53474">
    <property type="entry name" value="alpha/beta-Hydrolases"/>
    <property type="match status" value="1"/>
</dbReference>
<dbReference type="UniPathway" id="UPA00011"/>
<dbReference type="CDD" id="cd05930">
    <property type="entry name" value="A_NRPS"/>
    <property type="match status" value="1"/>
</dbReference>
<dbReference type="FunFam" id="3.40.50.12780:FF:000012">
    <property type="entry name" value="Non-ribosomal peptide synthetase"/>
    <property type="match status" value="1"/>
</dbReference>
<dbReference type="PANTHER" id="PTHR45527">
    <property type="entry name" value="NONRIBOSOMAL PEPTIDE SYNTHETASE"/>
    <property type="match status" value="1"/>
</dbReference>
<organism evidence="6 7">
    <name type="scientific">Nocardia ninae NBRC 108245</name>
    <dbReference type="NCBI Taxonomy" id="1210091"/>
    <lineage>
        <taxon>Bacteria</taxon>
        <taxon>Bacillati</taxon>
        <taxon>Actinomycetota</taxon>
        <taxon>Actinomycetes</taxon>
        <taxon>Mycobacteriales</taxon>
        <taxon>Nocardiaceae</taxon>
        <taxon>Nocardia</taxon>
    </lineage>
</organism>
<name>A0A511MJY7_9NOCA</name>
<dbReference type="PROSITE" id="PS00455">
    <property type="entry name" value="AMP_BINDING"/>
    <property type="match status" value="1"/>
</dbReference>
<dbReference type="Pfam" id="PF13193">
    <property type="entry name" value="AMP-binding_C"/>
    <property type="match status" value="1"/>
</dbReference>
<dbReference type="Pfam" id="PF00975">
    <property type="entry name" value="Thioesterase"/>
    <property type="match status" value="1"/>
</dbReference>
<dbReference type="Gene3D" id="3.40.50.980">
    <property type="match status" value="2"/>
</dbReference>
<comment type="caution">
    <text evidence="6">The sequence shown here is derived from an EMBL/GenBank/DDBJ whole genome shotgun (WGS) entry which is preliminary data.</text>
</comment>
<dbReference type="FunFam" id="1.10.1200.10:FF:000016">
    <property type="entry name" value="Non-ribosomal peptide synthase"/>
    <property type="match status" value="1"/>
</dbReference>
<dbReference type="SUPFAM" id="SSF52777">
    <property type="entry name" value="CoA-dependent acyltransferases"/>
    <property type="match status" value="2"/>
</dbReference>
<dbReference type="GO" id="GO:0005737">
    <property type="term" value="C:cytoplasm"/>
    <property type="evidence" value="ECO:0007669"/>
    <property type="project" value="TreeGrafter"/>
</dbReference>
<dbReference type="SMART" id="SM00824">
    <property type="entry name" value="PKS_TE"/>
    <property type="match status" value="1"/>
</dbReference>
<feature type="domain" description="Carrier" evidence="5">
    <location>
        <begin position="1378"/>
        <end position="1453"/>
    </location>
</feature>
<evidence type="ECO:0000313" key="7">
    <source>
        <dbReference type="Proteomes" id="UP000321424"/>
    </source>
</evidence>
<dbReference type="InterPro" id="IPR010071">
    <property type="entry name" value="AA_adenyl_dom"/>
</dbReference>
<reference evidence="6 7" key="1">
    <citation type="submission" date="2019-07" db="EMBL/GenBank/DDBJ databases">
        <title>Whole genome shotgun sequence of Nocardia ninae NBRC 108245.</title>
        <authorList>
            <person name="Hosoyama A."/>
            <person name="Uohara A."/>
            <person name="Ohji S."/>
            <person name="Ichikawa N."/>
        </authorList>
    </citation>
    <scope>NUCLEOTIDE SEQUENCE [LARGE SCALE GENOMIC DNA]</scope>
    <source>
        <strain evidence="6 7">NBRC 108245</strain>
    </source>
</reference>
<dbReference type="Pfam" id="PF08242">
    <property type="entry name" value="Methyltransf_12"/>
    <property type="match status" value="1"/>
</dbReference>
<dbReference type="PROSITE" id="PS00012">
    <property type="entry name" value="PHOSPHOPANTETHEINE"/>
    <property type="match status" value="1"/>
</dbReference>
<gene>
    <name evidence="6" type="ORF">NN4_54690</name>
</gene>
<dbReference type="Pfam" id="PF00668">
    <property type="entry name" value="Condensation"/>
    <property type="match status" value="1"/>
</dbReference>
<dbReference type="Pfam" id="PF00501">
    <property type="entry name" value="AMP-binding"/>
    <property type="match status" value="1"/>
</dbReference>
<evidence type="ECO:0000259" key="5">
    <source>
        <dbReference type="PROSITE" id="PS50075"/>
    </source>
</evidence>
<dbReference type="Proteomes" id="UP000321424">
    <property type="component" value="Unassembled WGS sequence"/>
</dbReference>
<dbReference type="EMBL" id="BJXA01000043">
    <property type="protein sequence ID" value="GEM40950.1"/>
    <property type="molecule type" value="Genomic_DNA"/>
</dbReference>
<dbReference type="GO" id="GO:0009403">
    <property type="term" value="P:toxin biosynthetic process"/>
    <property type="evidence" value="ECO:0007669"/>
    <property type="project" value="UniProtKB-ARBA"/>
</dbReference>
<evidence type="ECO:0000256" key="1">
    <source>
        <dbReference type="ARBA" id="ARBA00001957"/>
    </source>
</evidence>
<dbReference type="SUPFAM" id="SSF56801">
    <property type="entry name" value="Acetyl-CoA synthetase-like"/>
    <property type="match status" value="1"/>
</dbReference>
<dbReference type="NCBIfam" id="TIGR01733">
    <property type="entry name" value="AA-adenyl-dom"/>
    <property type="match status" value="1"/>
</dbReference>
<dbReference type="Pfam" id="PF00550">
    <property type="entry name" value="PP-binding"/>
    <property type="match status" value="1"/>
</dbReference>
<keyword evidence="3" id="KW-0597">Phosphoprotein</keyword>
<dbReference type="FunFam" id="3.40.50.980:FF:000001">
    <property type="entry name" value="Non-ribosomal peptide synthetase"/>
    <property type="match status" value="1"/>
</dbReference>
<dbReference type="CDD" id="cd02440">
    <property type="entry name" value="AdoMet_MTases"/>
    <property type="match status" value="1"/>
</dbReference>
<dbReference type="SUPFAM" id="SSF47336">
    <property type="entry name" value="ACP-like"/>
    <property type="match status" value="1"/>
</dbReference>
<dbReference type="SUPFAM" id="SSF53335">
    <property type="entry name" value="S-adenosyl-L-methionine-dependent methyltransferases"/>
    <property type="match status" value="1"/>
</dbReference>
<dbReference type="GO" id="GO:0072330">
    <property type="term" value="P:monocarboxylic acid biosynthetic process"/>
    <property type="evidence" value="ECO:0007669"/>
    <property type="project" value="UniProtKB-ARBA"/>
</dbReference>
<dbReference type="InterPro" id="IPR025110">
    <property type="entry name" value="AMP-bd_C"/>
</dbReference>
<dbReference type="SMART" id="SM00823">
    <property type="entry name" value="PKS_PP"/>
    <property type="match status" value="1"/>
</dbReference>
<dbReference type="Gene3D" id="3.40.50.150">
    <property type="entry name" value="Vaccinia Virus protein VP39"/>
    <property type="match status" value="1"/>
</dbReference>
<dbReference type="Gene3D" id="2.30.38.10">
    <property type="entry name" value="Luciferase, Domain 3"/>
    <property type="match status" value="1"/>
</dbReference>
<dbReference type="FunFam" id="2.30.38.10:FF:000001">
    <property type="entry name" value="Non-ribosomal peptide synthetase PvdI"/>
    <property type="match status" value="1"/>
</dbReference>
<dbReference type="InterPro" id="IPR020845">
    <property type="entry name" value="AMP-binding_CS"/>
</dbReference>
<dbReference type="InterPro" id="IPR001031">
    <property type="entry name" value="Thioesterase"/>
</dbReference>
<dbReference type="CDD" id="cd19540">
    <property type="entry name" value="LCL_NRPS-like"/>
    <property type="match status" value="1"/>
</dbReference>
<proteinExistence type="predicted"/>
<dbReference type="PANTHER" id="PTHR45527:SF1">
    <property type="entry name" value="FATTY ACID SYNTHASE"/>
    <property type="match status" value="1"/>
</dbReference>
<dbReference type="InterPro" id="IPR023213">
    <property type="entry name" value="CAT-like_dom_sf"/>
</dbReference>
<keyword evidence="7" id="KW-1185">Reference proteome</keyword>
<keyword evidence="2" id="KW-0596">Phosphopantetheine</keyword>
<accession>A0A511MJY7</accession>
<sequence length="1703" mass="183335">MSFAQRRLWFLHRYEGPSATYNIPIALRMTGALDVPALRAAVADVVGRHEALRTVFPDVAGVPVQRVLDIDAAVAPVLVSEVADDELEARAGEAARHGFDLASEIPVRVSVFRCAPEEFVLLLVVHHIAGDGWSLAPLFQDLVTAYTARSQGSAPDWVPLPVQYVDYTLWQHELLGDRQDPESLISRQFDYWRSELAGLPAVLRLPTDRPRPPVATYRGDTAPLEIDARTRTLVERLARREDTTVSMVLQAALAVLLSKLGAGQDIPIGSPIAGRTDEALSDLVGFFVNTWVLRTTVLPTASFTELLHQVRGKALAAYENQDAPFELLVELLHPVRSPAHHPLFQVSLALQNNELPDLGFLGARIEPVALGTGTARFDLFFNIVDTPSGSGSGWGGFVEYATDLFDRETIDAMVARFGRVLRQLAADPAVTVGSVEILDEAERRQILHAWNDTEAPVAHTTVPELFRSQVARTPDGLAVVSGAVTLTYRELAAWADSLAHELIGRGVRPDGVVAVALPRSAELIVALLAVLQAGGAYLPLDPEYPVERLEFMLADAAPVVLVTDEPTAKVLPGNGTQQLLMGRYETARPDVGRPDVAGLHGHNLAYLIYTSGSTGIPKGVTITHRNMVNHVGAAVTRLGAEGLSRVLASTSTAFDVSVVEIFAPLCAGGTVDVVRDVLVLAEQDNWSGSMISTVPSAFAEVLNHTDTTIDAGTIIFAGEPLTAAVVERTRARIPGVEVVNGYGPTETTVFAAMAVASAVSVGAALPIGSPLPNLRAYVLDSGLSPVPVGVAGELYVGGAQLARGYHGRPGLTAARFVADPFNSTGERLYRTGDLVRWARTGVLEFVGRADDQVKIRGFRVEPGEIESVLVSHPLVAQAVVVARDAGELGKQLVGYVVPAETAAAGGVSTSDADAVHGESELVEQWRRVYEDLYAESGQQADFGADFSGWNSSYSGSAIAIEQMREWRSHTVRRIRELGAGRVLEIGVGSGLLLAELAPESKEYWATDFSAATIAELARRLRDSGADWIDRVSLRVQGADDVTGLVENSFDTVVLNSVVQYFPSETYLRRVIGHALRLLAPGGALFLGDIRNLALVEEFATGVAIARGSGDDDPGTTWERVRRSIAAEQELLVAPEYFQALAGLEDEIAVVDVELKRGWAVNELTRYRYDVVLRKAPAQAISVAAAPHVGFSDCDSLEAVLHAHRGGSVRITDIPHAGLVDDVAAARCLRAGEHVTGETGLLGTETILPEPADRAGAALLPEDLHVLGERLGFTTAVTWSARPDCMDAVFIDPVITDDAHLTEVFTAQIPAADPSRYTNNPYSGLLVAGVRAFLLSRLPEFMVPAAVLVLEQFPLTANGKLDRAALPDPEFVATADYRAPRTEREQTLTALYAEVLGLARVGIDDNFFDLGGHSLLVTRLVSRIRAILGVEVPIQVVFTAPTPAELAGQLDNELTAYHFDPVLILKSSGSRKPIWCAPPGGGHGWGYRKLGSHLPDRPVYALQSRGFDGEPMATSFEEMVHDYVEQILLVQDAGPFHLLGWSHGGAVAHAVAAELARRGFEVGFLGLLDPQPAQSSDAPPEIDQDEMKEAFTSWMSDRLGDQLAASQVAELTERLARMITNNIGLYHRYDSPFFSGDATIFCATVDADGNSIAAATEHLTQLWRPHLGGVIETFEVAHPHADFDRDEPMAAIGRTMKTLLESAE</sequence>
<dbReference type="InterPro" id="IPR020802">
    <property type="entry name" value="TesA-like"/>
</dbReference>